<comment type="caution">
    <text evidence="2">The sequence shown here is derived from an EMBL/GenBank/DDBJ whole genome shotgun (WGS) entry which is preliminary data.</text>
</comment>
<evidence type="ECO:0000313" key="2">
    <source>
        <dbReference type="EMBL" id="MBW6439200.1"/>
    </source>
</evidence>
<dbReference type="Gene3D" id="3.40.50.150">
    <property type="entry name" value="Vaccinia Virus protein VP39"/>
    <property type="match status" value="1"/>
</dbReference>
<dbReference type="InterPro" id="IPR029063">
    <property type="entry name" value="SAM-dependent_MTases_sf"/>
</dbReference>
<evidence type="ECO:0000256" key="1">
    <source>
        <dbReference type="SAM" id="MobiDB-lite"/>
    </source>
</evidence>
<dbReference type="EMBL" id="JAHXZI010000025">
    <property type="protein sequence ID" value="MBW6439200.1"/>
    <property type="molecule type" value="Genomic_DNA"/>
</dbReference>
<feature type="region of interest" description="Disordered" evidence="1">
    <location>
        <begin position="60"/>
        <end position="83"/>
    </location>
</feature>
<keyword evidence="3" id="KW-1185">Reference proteome</keyword>
<dbReference type="Proteomes" id="UP001519863">
    <property type="component" value="Unassembled WGS sequence"/>
</dbReference>
<reference evidence="2 3" key="1">
    <citation type="journal article" date="2013" name="Antonie Van Leeuwenhoek">
        <title>Actinoplanes hulinensis sp. nov., a novel actinomycete isolated from soybean root (Glycine max (L.) Merr).</title>
        <authorList>
            <person name="Shen Y."/>
            <person name="Liu C."/>
            <person name="Wang X."/>
            <person name="Zhao J."/>
            <person name="Jia F."/>
            <person name="Zhang Y."/>
            <person name="Wang L."/>
            <person name="Yang D."/>
            <person name="Xiang W."/>
        </authorList>
    </citation>
    <scope>NUCLEOTIDE SEQUENCE [LARGE SCALE GENOMIC DNA]</scope>
    <source>
        <strain evidence="2 3">NEAU-M9</strain>
    </source>
</reference>
<dbReference type="SUPFAM" id="SSF53335">
    <property type="entry name" value="S-adenosyl-L-methionine-dependent methyltransferases"/>
    <property type="match status" value="1"/>
</dbReference>
<dbReference type="RefSeq" id="WP_220148424.1">
    <property type="nucleotide sequence ID" value="NZ_JAHXZI010000025.1"/>
</dbReference>
<protein>
    <recommendedName>
        <fullName evidence="4">Methyltransferase domain-containing protein</fullName>
    </recommendedName>
</protein>
<sequence length="96" mass="10003">MQRQIEIFNEAADDYDSVGVDFFSPFGAALAEAAAIAPGERVLDVGCGRGTVLFPAAAATGPPGRVHRHRPCAAHGGADPRGRRRALFHFQGSGTG</sequence>
<evidence type="ECO:0000313" key="3">
    <source>
        <dbReference type="Proteomes" id="UP001519863"/>
    </source>
</evidence>
<accession>A0ABS7BEB0</accession>
<organism evidence="2 3">
    <name type="scientific">Actinoplanes hulinensis</name>
    <dbReference type="NCBI Taxonomy" id="1144547"/>
    <lineage>
        <taxon>Bacteria</taxon>
        <taxon>Bacillati</taxon>
        <taxon>Actinomycetota</taxon>
        <taxon>Actinomycetes</taxon>
        <taxon>Micromonosporales</taxon>
        <taxon>Micromonosporaceae</taxon>
        <taxon>Actinoplanes</taxon>
    </lineage>
</organism>
<evidence type="ECO:0008006" key="4">
    <source>
        <dbReference type="Google" id="ProtNLM"/>
    </source>
</evidence>
<gene>
    <name evidence="2" type="ORF">KZ829_36295</name>
</gene>
<proteinExistence type="predicted"/>
<name>A0ABS7BEB0_9ACTN</name>